<evidence type="ECO:0000313" key="2">
    <source>
        <dbReference type="Proteomes" id="UP001333110"/>
    </source>
</evidence>
<dbReference type="EMBL" id="JAUNZN010000033">
    <property type="protein sequence ID" value="KAK4806807.1"/>
    <property type="molecule type" value="Genomic_DNA"/>
</dbReference>
<dbReference type="Proteomes" id="UP001333110">
    <property type="component" value="Unassembled WGS sequence"/>
</dbReference>
<reference evidence="1 2" key="1">
    <citation type="journal article" date="2023" name="J. Hered.">
        <title>Chromosome-level genome of the wood stork (Mycteria americana) provides insight into avian chromosome evolution.</title>
        <authorList>
            <person name="Flamio R. Jr."/>
            <person name="Ramstad K.M."/>
        </authorList>
    </citation>
    <scope>NUCLEOTIDE SEQUENCE [LARGE SCALE GENOMIC DNA]</scope>
    <source>
        <strain evidence="1">JAX WOST 10</strain>
    </source>
</reference>
<accession>A0AAN7RJQ2</accession>
<proteinExistence type="predicted"/>
<dbReference type="AlphaFoldDB" id="A0AAN7RJQ2"/>
<gene>
    <name evidence="1" type="ORF">QYF61_005603</name>
</gene>
<evidence type="ECO:0000313" key="1">
    <source>
        <dbReference type="EMBL" id="KAK4806807.1"/>
    </source>
</evidence>
<comment type="caution">
    <text evidence="1">The sequence shown here is derived from an EMBL/GenBank/DDBJ whole genome shotgun (WGS) entry which is preliminary data.</text>
</comment>
<sequence>MGAIPPCLHDPNKIVALQQHDAVCPLGCQGTLLTHIEPAVNQHPQIPFCRAALQPLLSQFILVPGITPCQVQNPAFGLVKFHAIDDCPMLQSIQIPLQGLLSLERVNSTSQFSIISKLANSAFGCTR</sequence>
<name>A0AAN7RJQ2_MYCAM</name>
<keyword evidence="2" id="KW-1185">Reference proteome</keyword>
<organism evidence="1 2">
    <name type="scientific">Mycteria americana</name>
    <name type="common">Wood stork</name>
    <dbReference type="NCBI Taxonomy" id="33587"/>
    <lineage>
        <taxon>Eukaryota</taxon>
        <taxon>Metazoa</taxon>
        <taxon>Chordata</taxon>
        <taxon>Craniata</taxon>
        <taxon>Vertebrata</taxon>
        <taxon>Euteleostomi</taxon>
        <taxon>Archelosauria</taxon>
        <taxon>Archosauria</taxon>
        <taxon>Dinosauria</taxon>
        <taxon>Saurischia</taxon>
        <taxon>Theropoda</taxon>
        <taxon>Coelurosauria</taxon>
        <taxon>Aves</taxon>
        <taxon>Neognathae</taxon>
        <taxon>Neoaves</taxon>
        <taxon>Aequornithes</taxon>
        <taxon>Ciconiiformes</taxon>
        <taxon>Ciconiidae</taxon>
        <taxon>Mycteria</taxon>
    </lineage>
</organism>
<protein>
    <submittedName>
        <fullName evidence="1">Uncharacterized protein</fullName>
    </submittedName>
</protein>